<evidence type="ECO:0000313" key="11">
    <source>
        <dbReference type="Proteomes" id="UP001057474"/>
    </source>
</evidence>
<evidence type="ECO:0000256" key="5">
    <source>
        <dbReference type="ARBA" id="ARBA00022889"/>
    </source>
</evidence>
<protein>
    <submittedName>
        <fullName evidence="10">Cyclic nucleotide-binding domain-containing protein</fullName>
    </submittedName>
</protein>
<dbReference type="InterPro" id="IPR014710">
    <property type="entry name" value="RmlC-like_jellyroll"/>
</dbReference>
<dbReference type="EMBL" id="CP071527">
    <property type="protein sequence ID" value="USQ15153.1"/>
    <property type="molecule type" value="Genomic_DNA"/>
</dbReference>
<evidence type="ECO:0000256" key="7">
    <source>
        <dbReference type="ARBA" id="ARBA00023180"/>
    </source>
</evidence>
<dbReference type="Proteomes" id="UP001057474">
    <property type="component" value="Chromosome"/>
</dbReference>
<feature type="transmembrane region" description="Helical" evidence="8">
    <location>
        <begin position="47"/>
        <end position="66"/>
    </location>
</feature>
<dbReference type="PROSITE" id="PS50042">
    <property type="entry name" value="CNMP_BINDING_3"/>
    <property type="match status" value="1"/>
</dbReference>
<keyword evidence="6" id="KW-0965">Cell junction</keyword>
<gene>
    <name evidence="10" type="ORF">J2N86_07330</name>
</gene>
<evidence type="ECO:0000256" key="2">
    <source>
        <dbReference type="ARBA" id="ARBA00004435"/>
    </source>
</evidence>
<evidence type="ECO:0000313" key="10">
    <source>
        <dbReference type="EMBL" id="USQ15153.1"/>
    </source>
</evidence>
<dbReference type="InterPro" id="IPR000595">
    <property type="entry name" value="cNMP-bd_dom"/>
</dbReference>
<proteinExistence type="predicted"/>
<dbReference type="SUPFAM" id="SSF51206">
    <property type="entry name" value="cAMP-binding domain-like"/>
    <property type="match status" value="1"/>
</dbReference>
<reference evidence="10" key="1">
    <citation type="submission" date="2021-03" db="EMBL/GenBank/DDBJ databases">
        <title>Legionella lytica PCM 2298.</title>
        <authorList>
            <person name="Koper P."/>
        </authorList>
    </citation>
    <scope>NUCLEOTIDE SEQUENCE</scope>
    <source>
        <strain evidence="10">PCM 2298</strain>
    </source>
</reference>
<evidence type="ECO:0000256" key="8">
    <source>
        <dbReference type="SAM" id="Phobius"/>
    </source>
</evidence>
<dbReference type="Gene3D" id="2.60.120.10">
    <property type="entry name" value="Jelly Rolls"/>
    <property type="match status" value="1"/>
</dbReference>
<keyword evidence="8" id="KW-0812">Transmembrane</keyword>
<dbReference type="Pfam" id="PF00027">
    <property type="entry name" value="cNMP_binding"/>
    <property type="match status" value="1"/>
</dbReference>
<organism evidence="10 11">
    <name type="scientific">Legionella lytica</name>
    <dbReference type="NCBI Taxonomy" id="96232"/>
    <lineage>
        <taxon>Bacteria</taxon>
        <taxon>Pseudomonadati</taxon>
        <taxon>Pseudomonadota</taxon>
        <taxon>Gammaproteobacteria</taxon>
        <taxon>Legionellales</taxon>
        <taxon>Legionellaceae</taxon>
        <taxon>Legionella</taxon>
    </lineage>
</organism>
<accession>A0ABY4YBX1</accession>
<dbReference type="InterPro" id="IPR006916">
    <property type="entry name" value="POPDC1-3"/>
</dbReference>
<evidence type="ECO:0000256" key="3">
    <source>
        <dbReference type="ARBA" id="ARBA00022427"/>
    </source>
</evidence>
<feature type="domain" description="Cyclic nucleotide-binding" evidence="9">
    <location>
        <begin position="73"/>
        <end position="198"/>
    </location>
</feature>
<evidence type="ECO:0000259" key="9">
    <source>
        <dbReference type="PROSITE" id="PS50042"/>
    </source>
</evidence>
<comment type="subcellular location">
    <subcellularLocation>
        <location evidence="2">Cell junction</location>
        <location evidence="2">Tight junction</location>
    </subcellularLocation>
    <subcellularLocation>
        <location evidence="1">Lateral cell membrane</location>
    </subcellularLocation>
</comment>
<keyword evidence="11" id="KW-1185">Reference proteome</keyword>
<evidence type="ECO:0000256" key="6">
    <source>
        <dbReference type="ARBA" id="ARBA00022949"/>
    </source>
</evidence>
<keyword evidence="8" id="KW-0472">Membrane</keyword>
<dbReference type="PANTHER" id="PTHR12101">
    <property type="entry name" value="POPEYE DOMAIN CONTAINING PROTEIN"/>
    <property type="match status" value="1"/>
</dbReference>
<keyword evidence="3" id="KW-0796">Tight junction</keyword>
<evidence type="ECO:0000256" key="4">
    <source>
        <dbReference type="ARBA" id="ARBA00022473"/>
    </source>
</evidence>
<dbReference type="InterPro" id="IPR018490">
    <property type="entry name" value="cNMP-bd_dom_sf"/>
</dbReference>
<dbReference type="PANTHER" id="PTHR12101:SF17">
    <property type="entry name" value="BLOOD VESSEL EPICARDIAL SUBSTANCE"/>
    <property type="match status" value="1"/>
</dbReference>
<keyword evidence="5" id="KW-0130">Cell adhesion</keyword>
<keyword evidence="7" id="KW-0325">Glycoprotein</keyword>
<keyword evidence="4" id="KW-0217">Developmental protein</keyword>
<sequence length="217" mass="24977">MDYLYSLGNILILLSLSCRKVLLIRIIFALSDGSFLLYGILAHIPPMAYWAIASLLINFVQIGFLIRDMMPKYLSDELQSIKKIFFDSMQTSDFLRLIKLSHRGTACNEIVLEKNKPVKALMLITNGQVYIDLPDSILELGHYHFIGEMSYFSDGNASTTIHAREPVEYIYWNYSDLRRLQIKTPPLFMKMIEAMGKDIMLKMLNRNKETPRATPAN</sequence>
<name>A0ABY4YBX1_9GAMM</name>
<evidence type="ECO:0000256" key="1">
    <source>
        <dbReference type="ARBA" id="ARBA00004124"/>
    </source>
</evidence>
<dbReference type="CDD" id="cd00038">
    <property type="entry name" value="CAP_ED"/>
    <property type="match status" value="1"/>
</dbReference>
<keyword evidence="8" id="KW-1133">Transmembrane helix</keyword>